<reference evidence="1" key="1">
    <citation type="submission" date="2018-05" db="EMBL/GenBank/DDBJ databases">
        <authorList>
            <person name="Lanie J.A."/>
            <person name="Ng W.-L."/>
            <person name="Kazmierczak K.M."/>
            <person name="Andrzejewski T.M."/>
            <person name="Davidsen T.M."/>
            <person name="Wayne K.J."/>
            <person name="Tettelin H."/>
            <person name="Glass J.I."/>
            <person name="Rusch D."/>
            <person name="Podicherti R."/>
            <person name="Tsui H.-C.T."/>
            <person name="Winkler M.E."/>
        </authorList>
    </citation>
    <scope>NUCLEOTIDE SEQUENCE</scope>
</reference>
<sequence>IMYQSNYQSGLRVLDISDPENPQEIGYFDTVPYGDNSAGMGGSWSNYPFFESGIVIVTSGREGLFVLKRRQPIT</sequence>
<proteinExistence type="predicted"/>
<evidence type="ECO:0000313" key="1">
    <source>
        <dbReference type="EMBL" id="SVD28973.1"/>
    </source>
</evidence>
<name>A0A382U3Y4_9ZZZZ</name>
<organism evidence="1">
    <name type="scientific">marine metagenome</name>
    <dbReference type="NCBI Taxonomy" id="408172"/>
    <lineage>
        <taxon>unclassified sequences</taxon>
        <taxon>metagenomes</taxon>
        <taxon>ecological metagenomes</taxon>
    </lineage>
</organism>
<evidence type="ECO:0008006" key="2">
    <source>
        <dbReference type="Google" id="ProtNLM"/>
    </source>
</evidence>
<dbReference type="GO" id="GO:0005576">
    <property type="term" value="C:extracellular region"/>
    <property type="evidence" value="ECO:0007669"/>
    <property type="project" value="TreeGrafter"/>
</dbReference>
<gene>
    <name evidence="1" type="ORF">METZ01_LOCUS381827</name>
</gene>
<dbReference type="AlphaFoldDB" id="A0A382U3Y4"/>
<dbReference type="PANTHER" id="PTHR38787:SF3">
    <property type="entry name" value="REGULATORY P DOMAIN-CONTAINING PROTEIN"/>
    <property type="match status" value="1"/>
</dbReference>
<feature type="non-terminal residue" evidence="1">
    <location>
        <position position="1"/>
    </location>
</feature>
<dbReference type="EMBL" id="UINC01141312">
    <property type="protein sequence ID" value="SVD28973.1"/>
    <property type="molecule type" value="Genomic_DNA"/>
</dbReference>
<protein>
    <recommendedName>
        <fullName evidence="2">Glucose/Sorbosone dehydrogenase domain-containing protein</fullName>
    </recommendedName>
</protein>
<accession>A0A382U3Y4</accession>
<dbReference type="PANTHER" id="PTHR38787">
    <property type="entry name" value="REGULATORY P DOMAIN-CONTAINING PROTEIN"/>
    <property type="match status" value="1"/>
</dbReference>